<accession>A0A7W6HA47</accession>
<dbReference type="PANTHER" id="PTHR33751">
    <property type="entry name" value="CBB3-TYPE CYTOCHROME C OXIDASE SUBUNIT FIXP"/>
    <property type="match status" value="1"/>
</dbReference>
<feature type="domain" description="Cytochrome c" evidence="6">
    <location>
        <begin position="135"/>
        <end position="225"/>
    </location>
</feature>
<evidence type="ECO:0000313" key="7">
    <source>
        <dbReference type="EMBL" id="MBB4001297.1"/>
    </source>
</evidence>
<feature type="binding site" description="axial binding residue" evidence="5">
    <location>
        <position position="160"/>
    </location>
    <ligand>
        <name>heme c</name>
        <dbReference type="ChEBI" id="CHEBI:61717"/>
        <label>2</label>
    </ligand>
    <ligandPart>
        <name>Fe</name>
        <dbReference type="ChEBI" id="CHEBI:18248"/>
    </ligandPart>
</feature>
<dbReference type="EMBL" id="JACIEM010000001">
    <property type="protein sequence ID" value="MBB4001297.1"/>
    <property type="molecule type" value="Genomic_DNA"/>
</dbReference>
<sequence length="235" mass="25606">MTSMENVVRRRRSVTFMPASSVLATLLLLLVPKVMAQPVEGPCTIAARDLAVPDCSRCHGEGGVGRATDGYPRLAGLSAAYLERQLRLFRDGERQNSEMGEVARQLTDDAGRALAACYAGLATPKPDDYEMFEASFLATGEHLASVGRWADNLPACNQCHGPQGVGVGEVFPRLAGQRFEYIENQLRAWREGHRSGDPLSLMGTVAVRLEEADIRAVAAYYASLPVRNVEQDAQR</sequence>
<dbReference type="Proteomes" id="UP000588647">
    <property type="component" value="Unassembled WGS sequence"/>
</dbReference>
<comment type="PTM">
    <text evidence="4">Binds 2 heme c groups covalently per subunit.</text>
</comment>
<dbReference type="GO" id="GO:0042597">
    <property type="term" value="C:periplasmic space"/>
    <property type="evidence" value="ECO:0007669"/>
    <property type="project" value="InterPro"/>
</dbReference>
<dbReference type="AlphaFoldDB" id="A0A7W6HA47"/>
<dbReference type="PANTHER" id="PTHR33751:SF11">
    <property type="entry name" value="BLL4483 PROTEIN"/>
    <property type="match status" value="1"/>
</dbReference>
<dbReference type="InterPro" id="IPR009056">
    <property type="entry name" value="Cyt_c-like_dom"/>
</dbReference>
<dbReference type="GO" id="GO:0005506">
    <property type="term" value="F:iron ion binding"/>
    <property type="evidence" value="ECO:0007669"/>
    <property type="project" value="InterPro"/>
</dbReference>
<feature type="binding site" description="axial binding residue" evidence="5">
    <location>
        <position position="59"/>
    </location>
    <ligand>
        <name>heme c</name>
        <dbReference type="ChEBI" id="CHEBI:61717"/>
        <label>1</label>
    </ligand>
    <ligandPart>
        <name>Fe</name>
        <dbReference type="ChEBI" id="CHEBI:18248"/>
    </ligandPart>
</feature>
<feature type="binding site" description="axial binding residue" evidence="5">
    <location>
        <position position="202"/>
    </location>
    <ligand>
        <name>heme c</name>
        <dbReference type="ChEBI" id="CHEBI:61717"/>
        <label>2</label>
    </ligand>
    <ligandPart>
        <name>Fe</name>
        <dbReference type="ChEBI" id="CHEBI:18248"/>
    </ligandPart>
</feature>
<dbReference type="InterPro" id="IPR024167">
    <property type="entry name" value="Cytochrome_c4-like"/>
</dbReference>
<feature type="binding site" description="covalent" evidence="4">
    <location>
        <position position="58"/>
    </location>
    <ligand>
        <name>heme c</name>
        <dbReference type="ChEBI" id="CHEBI:61717"/>
        <label>1</label>
    </ligand>
</feature>
<dbReference type="SUPFAM" id="SSF46626">
    <property type="entry name" value="Cytochrome c"/>
    <property type="match status" value="2"/>
</dbReference>
<evidence type="ECO:0000256" key="3">
    <source>
        <dbReference type="ARBA" id="ARBA00023004"/>
    </source>
</evidence>
<dbReference type="PIRSF" id="PIRSF000005">
    <property type="entry name" value="Cytochrome_c4"/>
    <property type="match status" value="1"/>
</dbReference>
<dbReference type="Gene3D" id="1.10.760.10">
    <property type="entry name" value="Cytochrome c-like domain"/>
    <property type="match status" value="2"/>
</dbReference>
<keyword evidence="3 5" id="KW-0408">Iron</keyword>
<name>A0A7W6HA47_9HYPH</name>
<dbReference type="InterPro" id="IPR036909">
    <property type="entry name" value="Cyt_c-like_dom_sf"/>
</dbReference>
<dbReference type="GO" id="GO:0009055">
    <property type="term" value="F:electron transfer activity"/>
    <property type="evidence" value="ECO:0007669"/>
    <property type="project" value="InterPro"/>
</dbReference>
<gene>
    <name evidence="7" type="ORF">GGR03_000344</name>
</gene>
<keyword evidence="2 5" id="KW-0479">Metal-binding</keyword>
<dbReference type="GO" id="GO:0020037">
    <property type="term" value="F:heme binding"/>
    <property type="evidence" value="ECO:0007669"/>
    <property type="project" value="InterPro"/>
</dbReference>
<dbReference type="RefSeq" id="WP_183205753.1">
    <property type="nucleotide sequence ID" value="NZ_JAAAMM010000001.1"/>
</dbReference>
<keyword evidence="8" id="KW-1185">Reference proteome</keyword>
<protein>
    <submittedName>
        <fullName evidence="7">Cytochrome c553</fullName>
    </submittedName>
</protein>
<proteinExistence type="predicted"/>
<comment type="caution">
    <text evidence="7">The sequence shown here is derived from an EMBL/GenBank/DDBJ whole genome shotgun (WGS) entry which is preliminary data.</text>
</comment>
<evidence type="ECO:0000313" key="8">
    <source>
        <dbReference type="Proteomes" id="UP000588647"/>
    </source>
</evidence>
<evidence type="ECO:0000256" key="4">
    <source>
        <dbReference type="PIRSR" id="PIRSR000005-1"/>
    </source>
</evidence>
<keyword evidence="1 4" id="KW-0349">Heme</keyword>
<dbReference type="PROSITE" id="PS51007">
    <property type="entry name" value="CYTC"/>
    <property type="match status" value="1"/>
</dbReference>
<organism evidence="7 8">
    <name type="scientific">Aurantimonas endophytica</name>
    <dbReference type="NCBI Taxonomy" id="1522175"/>
    <lineage>
        <taxon>Bacteria</taxon>
        <taxon>Pseudomonadati</taxon>
        <taxon>Pseudomonadota</taxon>
        <taxon>Alphaproteobacteria</taxon>
        <taxon>Hyphomicrobiales</taxon>
        <taxon>Aurantimonadaceae</taxon>
        <taxon>Aurantimonas</taxon>
    </lineage>
</organism>
<feature type="binding site" description="covalent" evidence="4">
    <location>
        <position position="159"/>
    </location>
    <ligand>
        <name>heme c</name>
        <dbReference type="ChEBI" id="CHEBI:61717"/>
        <label>2</label>
    </ligand>
</feature>
<evidence type="ECO:0000256" key="1">
    <source>
        <dbReference type="ARBA" id="ARBA00022617"/>
    </source>
</evidence>
<evidence type="ECO:0000256" key="5">
    <source>
        <dbReference type="PIRSR" id="PIRSR000005-2"/>
    </source>
</evidence>
<feature type="binding site" description="axial binding residue" evidence="5">
    <location>
        <position position="99"/>
    </location>
    <ligand>
        <name>heme c</name>
        <dbReference type="ChEBI" id="CHEBI:61717"/>
        <label>1</label>
    </ligand>
    <ligandPart>
        <name>Fe</name>
        <dbReference type="ChEBI" id="CHEBI:18248"/>
    </ligandPart>
</feature>
<evidence type="ECO:0000259" key="6">
    <source>
        <dbReference type="PROSITE" id="PS51007"/>
    </source>
</evidence>
<feature type="binding site" description="covalent" evidence="4">
    <location>
        <position position="55"/>
    </location>
    <ligand>
        <name>heme c</name>
        <dbReference type="ChEBI" id="CHEBI:61717"/>
        <label>1</label>
    </ligand>
</feature>
<dbReference type="InterPro" id="IPR050597">
    <property type="entry name" value="Cytochrome_c_Oxidase_Subunit"/>
</dbReference>
<evidence type="ECO:0000256" key="2">
    <source>
        <dbReference type="ARBA" id="ARBA00022723"/>
    </source>
</evidence>
<reference evidence="7 8" key="1">
    <citation type="submission" date="2020-08" db="EMBL/GenBank/DDBJ databases">
        <title>Genomic Encyclopedia of Type Strains, Phase IV (KMG-IV): sequencing the most valuable type-strain genomes for metagenomic binning, comparative biology and taxonomic classification.</title>
        <authorList>
            <person name="Goeker M."/>
        </authorList>
    </citation>
    <scope>NUCLEOTIDE SEQUENCE [LARGE SCALE GENOMIC DNA]</scope>
    <source>
        <strain evidence="7 8">DSM 103570</strain>
    </source>
</reference>
<feature type="binding site" description="covalent" evidence="4">
    <location>
        <position position="156"/>
    </location>
    <ligand>
        <name>heme c</name>
        <dbReference type="ChEBI" id="CHEBI:61717"/>
        <label>2</label>
    </ligand>
</feature>